<dbReference type="InterPro" id="IPR032466">
    <property type="entry name" value="Metal_Hydrolase"/>
</dbReference>
<protein>
    <submittedName>
        <fullName evidence="2">Amidohydrolase family protein</fullName>
    </submittedName>
</protein>
<dbReference type="Pfam" id="PF07969">
    <property type="entry name" value="Amidohydro_3"/>
    <property type="match status" value="1"/>
</dbReference>
<dbReference type="SUPFAM" id="SSF51556">
    <property type="entry name" value="Metallo-dependent hydrolases"/>
    <property type="match status" value="1"/>
</dbReference>
<dbReference type="PANTHER" id="PTHR22642">
    <property type="entry name" value="IMIDAZOLONEPROPIONASE"/>
    <property type="match status" value="1"/>
</dbReference>
<dbReference type="SUPFAM" id="SSF51338">
    <property type="entry name" value="Composite domain of metallo-dependent hydrolases"/>
    <property type="match status" value="1"/>
</dbReference>
<feature type="domain" description="Amidohydrolase 3" evidence="1">
    <location>
        <begin position="58"/>
        <end position="540"/>
    </location>
</feature>
<gene>
    <name evidence="2" type="ORF">V1633_15800</name>
</gene>
<name>A0ABU7RTW8_9ACTN</name>
<reference evidence="2 3" key="1">
    <citation type="submission" date="2024-01" db="EMBL/GenBank/DDBJ databases">
        <title>Genome insights into Plantactinospora sonchi sp. nov.</title>
        <authorList>
            <person name="Wang L."/>
        </authorList>
    </citation>
    <scope>NUCLEOTIDE SEQUENCE [LARGE SCALE GENOMIC DNA]</scope>
    <source>
        <strain evidence="2 3">NEAU-QY2</strain>
    </source>
</reference>
<evidence type="ECO:0000313" key="3">
    <source>
        <dbReference type="Proteomes" id="UP001332243"/>
    </source>
</evidence>
<evidence type="ECO:0000313" key="2">
    <source>
        <dbReference type="EMBL" id="MEE6259954.1"/>
    </source>
</evidence>
<comment type="caution">
    <text evidence="2">The sequence shown here is derived from an EMBL/GenBank/DDBJ whole genome shotgun (WGS) entry which is preliminary data.</text>
</comment>
<dbReference type="Gene3D" id="3.20.20.140">
    <property type="entry name" value="Metal-dependent hydrolases"/>
    <property type="match status" value="1"/>
</dbReference>
<sequence length="546" mass="56151">MTNPSTTIGSSATVPASSTLYRGGRLYCPADPRATALLVRDGRIAWLGADDDAPGADRVVELDGALVTPAFVDAHVHATDTGLALSGLDLSATGSAREVLDAVAGFAAGLPVDAVVLGHGWDESGWSDRRVPDAAELDRAAGGRRVYLSQASLHSALCSSALLAAVPEVVRMPGYDVSGWLRRDAHHVVREVALGSVTSVQRRAAQGVALRRAASLGIAAVHECGGPEISSEEDFTAVLSRSGDGGPEVYGYWGELLGAARARELGAVGAGGDLFADGALGARTAHVSVPYADGEPGACGHGYLSAEQVRDHLVDCAAHGLQGGFHAIGDVAIGTVLAGFGLAAERLGVERLRAARHRVEHAEIMNKRLIAGFVEFGIVASMQPAFDRLWGGERRMYASRLGVERALASNPMGAMHATGVTLAFGSDSPVTPLDPWGSVRAAVAHFSPVQRLSVRAAFAAHTRGGWRALPTGFEGGAAGRGPAEGVLAPGAAATFAVWSTPAGVDGGLPVLVAADPEVRGPDDPTPLPVCRRTVLRGSVIFEDGVG</sequence>
<keyword evidence="3" id="KW-1185">Reference proteome</keyword>
<organism evidence="2 3">
    <name type="scientific">Plantactinospora sonchi</name>
    <dbReference type="NCBI Taxonomy" id="1544735"/>
    <lineage>
        <taxon>Bacteria</taxon>
        <taxon>Bacillati</taxon>
        <taxon>Actinomycetota</taxon>
        <taxon>Actinomycetes</taxon>
        <taxon>Micromonosporales</taxon>
        <taxon>Micromonosporaceae</taxon>
        <taxon>Plantactinospora</taxon>
    </lineage>
</organism>
<dbReference type="PANTHER" id="PTHR22642:SF2">
    <property type="entry name" value="PROTEIN LONG AFTER FAR-RED 3"/>
    <property type="match status" value="1"/>
</dbReference>
<proteinExistence type="predicted"/>
<evidence type="ECO:0000259" key="1">
    <source>
        <dbReference type="Pfam" id="PF07969"/>
    </source>
</evidence>
<dbReference type="InterPro" id="IPR011059">
    <property type="entry name" value="Metal-dep_hydrolase_composite"/>
</dbReference>
<dbReference type="InterPro" id="IPR013108">
    <property type="entry name" value="Amidohydro_3"/>
</dbReference>
<dbReference type="Gene3D" id="2.30.40.10">
    <property type="entry name" value="Urease, subunit C, domain 1"/>
    <property type="match status" value="1"/>
</dbReference>
<accession>A0ABU7RTW8</accession>
<dbReference type="Proteomes" id="UP001332243">
    <property type="component" value="Unassembled WGS sequence"/>
</dbReference>
<dbReference type="EMBL" id="JAZGQK010000012">
    <property type="protein sequence ID" value="MEE6259954.1"/>
    <property type="molecule type" value="Genomic_DNA"/>
</dbReference>
<dbReference type="Gene3D" id="3.10.310.70">
    <property type="match status" value="1"/>
</dbReference>